<dbReference type="InterPro" id="IPR004680">
    <property type="entry name" value="Cit_transptr-like_dom"/>
</dbReference>
<accession>A0A836C0H5</accession>
<dbReference type="PANTHER" id="PTHR43269:SF2">
    <property type="entry name" value="SODIUM_PROTON ANTIPORTER 1-RELATED"/>
    <property type="match status" value="1"/>
</dbReference>
<keyword evidence="7" id="KW-0406">Ion transport</keyword>
<comment type="caution">
    <text evidence="14">The sequence shown here is derived from an EMBL/GenBank/DDBJ whole genome shotgun (WGS) entry which is preliminary data.</text>
</comment>
<keyword evidence="8 12" id="KW-0472">Membrane</keyword>
<evidence type="ECO:0000259" key="13">
    <source>
        <dbReference type="Pfam" id="PF03600"/>
    </source>
</evidence>
<keyword evidence="2" id="KW-0813">Transport</keyword>
<feature type="transmembrane region" description="Helical" evidence="12">
    <location>
        <begin position="512"/>
        <end position="534"/>
    </location>
</feature>
<feature type="region of interest" description="Disordered" evidence="11">
    <location>
        <begin position="346"/>
        <end position="369"/>
    </location>
</feature>
<evidence type="ECO:0000256" key="11">
    <source>
        <dbReference type="SAM" id="MobiDB-lite"/>
    </source>
</evidence>
<dbReference type="GO" id="GO:0016020">
    <property type="term" value="C:membrane"/>
    <property type="evidence" value="ECO:0007669"/>
    <property type="project" value="UniProtKB-SubCell"/>
</dbReference>
<dbReference type="EMBL" id="JAEHOE010000022">
    <property type="protein sequence ID" value="KAG2495836.1"/>
    <property type="molecule type" value="Genomic_DNA"/>
</dbReference>
<feature type="transmembrane region" description="Helical" evidence="12">
    <location>
        <begin position="374"/>
        <end position="393"/>
    </location>
</feature>
<feature type="domain" description="Citrate transporter-like" evidence="13">
    <location>
        <begin position="160"/>
        <end position="516"/>
    </location>
</feature>
<feature type="transmembrane region" description="Helical" evidence="12">
    <location>
        <begin position="279"/>
        <end position="308"/>
    </location>
</feature>
<evidence type="ECO:0000256" key="9">
    <source>
        <dbReference type="ARBA" id="ARBA00023201"/>
    </source>
</evidence>
<feature type="region of interest" description="Disordered" evidence="11">
    <location>
        <begin position="47"/>
        <end position="80"/>
    </location>
</feature>
<reference evidence="14" key="1">
    <citation type="journal article" date="2020" name="bioRxiv">
        <title>Comparative genomics of Chlamydomonas.</title>
        <authorList>
            <person name="Craig R.J."/>
            <person name="Hasan A.R."/>
            <person name="Ness R.W."/>
            <person name="Keightley P.D."/>
        </authorList>
    </citation>
    <scope>NUCLEOTIDE SEQUENCE</scope>
    <source>
        <strain evidence="14">CCAP 11/70</strain>
    </source>
</reference>
<gene>
    <name evidence="14" type="ORF">HYH03_006075</name>
</gene>
<feature type="compositionally biased region" description="Low complexity" evidence="11">
    <location>
        <begin position="346"/>
        <end position="359"/>
    </location>
</feature>
<keyword evidence="6" id="KW-0915">Sodium</keyword>
<sequence>MPLATLRRPPTRLAAQSSSHEGWRQRRCFCLPAPLGLRSGRRAHVHAPLPPAATNEDKDGSSAVRLAEPAGPDSGQVASPPLLPSNALLQSLEPTARAEASIDTQAASDQRDAVRLVGICGSVAALALATELNRDWIGAHQELAMGAVFLAGYTGIVVESWLQLSKAGVALLLAAALWSIRATAEGLDALDLEMGSALGEVSAVIFFLLGAMAVVEVVDSHQGFKAVTSSLRPSSRPQLLTAVALTTFFMSSVLDNLTTTIVMVALMNKLCADPDTRRFLGATVVVAANAGGAWTPIGDVTTTMLWIHGQITALPTMRDLLLPSAVSVAVPVAAWALTAPEMKDTSPLLPATSTSASSSGAGGGGEEAPPRSNLVLSVGLGSLLMVPVLRAWAGLPPHMGMLACLGFLWLVTDAIHFGEERRHLTVSQALKRVDSEAVLFFTGVLLAVAALERAGLLGGLAEALSAAVPQQEIVAGTIGLASAVVDNVPLVAATMGMYDMTSYPQDASLWQLIAYCAGTGGSLLIIGSAAGVAYMGMERSATFNWYASRITPWALAGYVAGLGTYGLQQALTGPH</sequence>
<evidence type="ECO:0000256" key="3">
    <source>
        <dbReference type="ARBA" id="ARBA00022449"/>
    </source>
</evidence>
<dbReference type="PANTHER" id="PTHR43269">
    <property type="entry name" value="SODIUM/PROTON ANTIPORTER 1-RELATED"/>
    <property type="match status" value="1"/>
</dbReference>
<organism evidence="14 15">
    <name type="scientific">Edaphochlamys debaryana</name>
    <dbReference type="NCBI Taxonomy" id="47281"/>
    <lineage>
        <taxon>Eukaryota</taxon>
        <taxon>Viridiplantae</taxon>
        <taxon>Chlorophyta</taxon>
        <taxon>core chlorophytes</taxon>
        <taxon>Chlorophyceae</taxon>
        <taxon>CS clade</taxon>
        <taxon>Chlamydomonadales</taxon>
        <taxon>Chlamydomonadales incertae sedis</taxon>
        <taxon>Edaphochlamys</taxon>
    </lineage>
</organism>
<dbReference type="AlphaFoldDB" id="A0A836C0H5"/>
<evidence type="ECO:0000256" key="2">
    <source>
        <dbReference type="ARBA" id="ARBA00022448"/>
    </source>
</evidence>
<feature type="transmembrane region" description="Helical" evidence="12">
    <location>
        <begin position="320"/>
        <end position="338"/>
    </location>
</feature>
<keyword evidence="5 12" id="KW-1133">Transmembrane helix</keyword>
<keyword evidence="9" id="KW-0739">Sodium transport</keyword>
<dbReference type="OrthoDB" id="2865258at2759"/>
<feature type="transmembrane region" description="Helical" evidence="12">
    <location>
        <begin position="196"/>
        <end position="218"/>
    </location>
</feature>
<evidence type="ECO:0000256" key="5">
    <source>
        <dbReference type="ARBA" id="ARBA00022989"/>
    </source>
</evidence>
<dbReference type="InterPro" id="IPR045016">
    <property type="entry name" value="NhaD-like"/>
</dbReference>
<dbReference type="Pfam" id="PF03600">
    <property type="entry name" value="CitMHS"/>
    <property type="match status" value="1"/>
</dbReference>
<evidence type="ECO:0000256" key="10">
    <source>
        <dbReference type="ARBA" id="ARBA00025753"/>
    </source>
</evidence>
<evidence type="ECO:0000256" key="12">
    <source>
        <dbReference type="SAM" id="Phobius"/>
    </source>
</evidence>
<keyword evidence="4 12" id="KW-0812">Transmembrane</keyword>
<feature type="transmembrane region" description="Helical" evidence="12">
    <location>
        <begin position="438"/>
        <end position="461"/>
    </location>
</feature>
<evidence type="ECO:0000256" key="7">
    <source>
        <dbReference type="ARBA" id="ARBA00023065"/>
    </source>
</evidence>
<feature type="transmembrane region" description="Helical" evidence="12">
    <location>
        <begin position="239"/>
        <end position="267"/>
    </location>
</feature>
<feature type="transmembrane region" description="Helical" evidence="12">
    <location>
        <begin position="473"/>
        <end position="492"/>
    </location>
</feature>
<comment type="subcellular location">
    <subcellularLocation>
        <location evidence="1">Membrane</location>
        <topology evidence="1">Multi-pass membrane protein</topology>
    </subcellularLocation>
</comment>
<evidence type="ECO:0000313" key="15">
    <source>
        <dbReference type="Proteomes" id="UP000612055"/>
    </source>
</evidence>
<keyword evidence="3" id="KW-0050">Antiport</keyword>
<evidence type="ECO:0000256" key="4">
    <source>
        <dbReference type="ARBA" id="ARBA00022692"/>
    </source>
</evidence>
<dbReference type="GO" id="GO:0015297">
    <property type="term" value="F:antiporter activity"/>
    <property type="evidence" value="ECO:0007669"/>
    <property type="project" value="UniProtKB-KW"/>
</dbReference>
<evidence type="ECO:0000256" key="1">
    <source>
        <dbReference type="ARBA" id="ARBA00004141"/>
    </source>
</evidence>
<evidence type="ECO:0000256" key="6">
    <source>
        <dbReference type="ARBA" id="ARBA00023053"/>
    </source>
</evidence>
<feature type="transmembrane region" description="Helical" evidence="12">
    <location>
        <begin position="400"/>
        <end position="418"/>
    </location>
</feature>
<evidence type="ECO:0000256" key="8">
    <source>
        <dbReference type="ARBA" id="ARBA00023136"/>
    </source>
</evidence>
<keyword evidence="15" id="KW-1185">Reference proteome</keyword>
<feature type="transmembrane region" description="Helical" evidence="12">
    <location>
        <begin position="546"/>
        <end position="567"/>
    </location>
</feature>
<comment type="similarity">
    <text evidence="10">Belongs to the NhaD Na(+)/H(+) (TC 2.A.62) antiporter family.</text>
</comment>
<name>A0A836C0H5_9CHLO</name>
<dbReference type="GO" id="GO:0006814">
    <property type="term" value="P:sodium ion transport"/>
    <property type="evidence" value="ECO:0007669"/>
    <property type="project" value="UniProtKB-KW"/>
</dbReference>
<protein>
    <recommendedName>
        <fullName evidence="13">Citrate transporter-like domain-containing protein</fullName>
    </recommendedName>
</protein>
<proteinExistence type="inferred from homology"/>
<evidence type="ECO:0000313" key="14">
    <source>
        <dbReference type="EMBL" id="KAG2495836.1"/>
    </source>
</evidence>
<dbReference type="Proteomes" id="UP000612055">
    <property type="component" value="Unassembled WGS sequence"/>
</dbReference>